<accession>A0AAE9W8E6</accession>
<gene>
    <name evidence="7" type="primary">abh1</name>
    <name evidence="7" type="ORF">SOMG_00610</name>
</gene>
<dbReference type="FunFam" id="2.60.120.590:FF:000058">
    <property type="entry name" value="Alpha-ketoglutarate-dependent dioxygenase abh1"/>
    <property type="match status" value="1"/>
</dbReference>
<dbReference type="AlphaFoldDB" id="A0AAE9W8E6"/>
<keyword evidence="1 5" id="KW-0479">Metal-binding</keyword>
<name>A0AAE9W8E6_9SCHI</name>
<keyword evidence="3" id="KW-0560">Oxidoreductase</keyword>
<dbReference type="RefSeq" id="XP_056035864.1">
    <property type="nucleotide sequence ID" value="XM_056179404.1"/>
</dbReference>
<dbReference type="InterPro" id="IPR004574">
    <property type="entry name" value="Alkb"/>
</dbReference>
<feature type="binding site" evidence="5">
    <location>
        <position position="200"/>
    </location>
    <ligand>
        <name>Fe cation</name>
        <dbReference type="ChEBI" id="CHEBI:24875"/>
        <note>catalytic</note>
    </ligand>
</feature>
<dbReference type="SUPFAM" id="SSF51197">
    <property type="entry name" value="Clavaminate synthase-like"/>
    <property type="match status" value="1"/>
</dbReference>
<dbReference type="GO" id="GO:0046872">
    <property type="term" value="F:metal ion binding"/>
    <property type="evidence" value="ECO:0007669"/>
    <property type="project" value="UniProtKB-KW"/>
</dbReference>
<evidence type="ECO:0000256" key="2">
    <source>
        <dbReference type="ARBA" id="ARBA00022964"/>
    </source>
</evidence>
<sequence length="296" mass="33984">MENVNIFRAQEKRYKCPGDLVPDLSEVLDTRDPNSYGYDCLQTIRPDVFIYSKVPGLIILRNCVSPHLQKYLLEEIMFGQLQDAKNKTNLSPFYKLPLETDSIWRRYYDGKESDLVEGIPPTKPATVDRLIQKKLRWITLGEQYDWTEKVYPDPSLSPPFPRTLANFVEDLVQSYTDYRKWKAEAAIVNFYSPSDTLSAHVDKSEEDLTLPLISLSIGLDCIYLIGGSSRSEVPMALRLHSGDVVIMAGPSRQAFHAVPKILASTTPSHLLTESDQWNRWIRTKRINFNIRQVRNS</sequence>
<protein>
    <submittedName>
        <fullName evidence="7">tRNA demethylase</fullName>
    </submittedName>
</protein>
<keyword evidence="4 5" id="KW-0408">Iron</keyword>
<feature type="binding site" evidence="5">
    <location>
        <position position="202"/>
    </location>
    <ligand>
        <name>Fe cation</name>
        <dbReference type="ChEBI" id="CHEBI:24875"/>
        <note>catalytic</note>
    </ligand>
</feature>
<evidence type="ECO:0000259" key="6">
    <source>
        <dbReference type="PROSITE" id="PS51471"/>
    </source>
</evidence>
<dbReference type="InterPro" id="IPR027450">
    <property type="entry name" value="AlkB-like"/>
</dbReference>
<dbReference type="EMBL" id="CP115611">
    <property type="protein sequence ID" value="WBW71621.1"/>
    <property type="molecule type" value="Genomic_DNA"/>
</dbReference>
<evidence type="ECO:0000313" key="7">
    <source>
        <dbReference type="EMBL" id="WBW71621.1"/>
    </source>
</evidence>
<evidence type="ECO:0000256" key="1">
    <source>
        <dbReference type="ARBA" id="ARBA00022723"/>
    </source>
</evidence>
<reference evidence="7 8" key="1">
    <citation type="journal article" date="2023" name="G3 (Bethesda)">
        <title>A high-quality reference genome for the fission yeast Schizosaccharomyces osmophilus.</title>
        <authorList>
            <person name="Jia G.S."/>
            <person name="Zhang W.C."/>
            <person name="Liang Y."/>
            <person name="Liu X.H."/>
            <person name="Rhind N."/>
            <person name="Pidoux A."/>
            <person name="Brysch-Herzberg M."/>
            <person name="Du L.L."/>
        </authorList>
    </citation>
    <scope>NUCLEOTIDE SEQUENCE [LARGE SCALE GENOMIC DNA]</scope>
    <source>
        <strain evidence="7 8">CBS 15793</strain>
    </source>
</reference>
<dbReference type="Proteomes" id="UP001212411">
    <property type="component" value="Chromosome 1"/>
</dbReference>
<dbReference type="GO" id="GO:0005737">
    <property type="term" value="C:cytoplasm"/>
    <property type="evidence" value="ECO:0007669"/>
    <property type="project" value="TreeGrafter"/>
</dbReference>
<keyword evidence="8" id="KW-1185">Reference proteome</keyword>
<keyword evidence="2" id="KW-0223">Dioxygenase</keyword>
<dbReference type="InterPro" id="IPR005123">
    <property type="entry name" value="Oxoglu/Fe-dep_dioxygenase_dom"/>
</dbReference>
<evidence type="ECO:0000256" key="3">
    <source>
        <dbReference type="ARBA" id="ARBA00023002"/>
    </source>
</evidence>
<feature type="domain" description="Fe2OG dioxygenase" evidence="6">
    <location>
        <begin position="182"/>
        <end position="294"/>
    </location>
</feature>
<organism evidence="7 8">
    <name type="scientific">Schizosaccharomyces osmophilus</name>
    <dbReference type="NCBI Taxonomy" id="2545709"/>
    <lineage>
        <taxon>Eukaryota</taxon>
        <taxon>Fungi</taxon>
        <taxon>Dikarya</taxon>
        <taxon>Ascomycota</taxon>
        <taxon>Taphrinomycotina</taxon>
        <taxon>Schizosaccharomycetes</taxon>
        <taxon>Schizosaccharomycetales</taxon>
        <taxon>Schizosaccharomycetaceae</taxon>
        <taxon>Schizosaccharomyces</taxon>
    </lineage>
</organism>
<dbReference type="GO" id="GO:0051213">
    <property type="term" value="F:dioxygenase activity"/>
    <property type="evidence" value="ECO:0007669"/>
    <property type="project" value="UniProtKB-KW"/>
</dbReference>
<dbReference type="PANTHER" id="PTHR16557:SF2">
    <property type="entry name" value="NUCLEIC ACID DIOXYGENASE ALKBH1"/>
    <property type="match status" value="1"/>
</dbReference>
<evidence type="ECO:0000256" key="4">
    <source>
        <dbReference type="ARBA" id="ARBA00023004"/>
    </source>
</evidence>
<proteinExistence type="predicted"/>
<dbReference type="Gene3D" id="2.60.120.590">
    <property type="entry name" value="Alpha-ketoglutarate-dependent dioxygenase AlkB-like"/>
    <property type="match status" value="1"/>
</dbReference>
<feature type="binding site" evidence="5">
    <location>
        <position position="256"/>
    </location>
    <ligand>
        <name>Fe cation</name>
        <dbReference type="ChEBI" id="CHEBI:24875"/>
        <note>catalytic</note>
    </ligand>
</feature>
<dbReference type="GeneID" id="80874093"/>
<evidence type="ECO:0000313" key="8">
    <source>
        <dbReference type="Proteomes" id="UP001212411"/>
    </source>
</evidence>
<dbReference type="InterPro" id="IPR037151">
    <property type="entry name" value="AlkB-like_sf"/>
</dbReference>
<dbReference type="Pfam" id="PF13532">
    <property type="entry name" value="2OG-FeII_Oxy_2"/>
    <property type="match status" value="1"/>
</dbReference>
<dbReference type="KEGG" id="som:SOMG_00610"/>
<evidence type="ECO:0000256" key="5">
    <source>
        <dbReference type="PIRSR" id="PIRSR604574-2"/>
    </source>
</evidence>
<dbReference type="PANTHER" id="PTHR16557">
    <property type="entry name" value="ALKYLATED DNA REPAIR PROTEIN ALKB-RELATED"/>
    <property type="match status" value="1"/>
</dbReference>
<dbReference type="PROSITE" id="PS51471">
    <property type="entry name" value="FE2OG_OXY"/>
    <property type="match status" value="1"/>
</dbReference>
<dbReference type="GO" id="GO:0005634">
    <property type="term" value="C:nucleus"/>
    <property type="evidence" value="ECO:0007669"/>
    <property type="project" value="TreeGrafter"/>
</dbReference>
<comment type="cofactor">
    <cofactor evidence="5">
        <name>Fe(2+)</name>
        <dbReference type="ChEBI" id="CHEBI:29033"/>
    </cofactor>
    <text evidence="5">Binds 1 Fe(2+) ion per subunit.</text>
</comment>